<feature type="domain" description="UBX" evidence="4">
    <location>
        <begin position="260"/>
        <end position="337"/>
    </location>
</feature>
<keyword evidence="6" id="KW-1185">Reference proteome</keyword>
<dbReference type="PANTHER" id="PTHR46424:SF1">
    <property type="entry name" value="UBX DOMAIN-CONTAINING PROTEIN 4"/>
    <property type="match status" value="1"/>
</dbReference>
<dbReference type="Pfam" id="PF00789">
    <property type="entry name" value="UBX"/>
    <property type="match status" value="1"/>
</dbReference>
<dbReference type="PANTHER" id="PTHR46424">
    <property type="entry name" value="UBX DOMAIN-CONTAINING PROTEIN 4"/>
    <property type="match status" value="1"/>
</dbReference>
<proteinExistence type="predicted"/>
<evidence type="ECO:0000313" key="5">
    <source>
        <dbReference type="EMBL" id="CAB3401660.1"/>
    </source>
</evidence>
<dbReference type="AlphaFoldDB" id="A0A8S1EQ82"/>
<feature type="coiled-coil region" evidence="2">
    <location>
        <begin position="146"/>
        <end position="231"/>
    </location>
</feature>
<accession>A0A8S1EQ82</accession>
<dbReference type="OrthoDB" id="10254930at2759"/>
<gene>
    <name evidence="5" type="ORF">CBOVIS_LOCUS4377</name>
</gene>
<name>A0A8S1EQ82_9PELO</name>
<reference evidence="5 6" key="1">
    <citation type="submission" date="2020-04" db="EMBL/GenBank/DDBJ databases">
        <authorList>
            <person name="Laetsch R D."/>
            <person name="Stevens L."/>
            <person name="Kumar S."/>
            <person name="Blaxter L. M."/>
        </authorList>
    </citation>
    <scope>NUCLEOTIDE SEQUENCE [LARGE SCALE GENOMIC DNA]</scope>
</reference>
<organism evidence="5 6">
    <name type="scientific">Caenorhabditis bovis</name>
    <dbReference type="NCBI Taxonomy" id="2654633"/>
    <lineage>
        <taxon>Eukaryota</taxon>
        <taxon>Metazoa</taxon>
        <taxon>Ecdysozoa</taxon>
        <taxon>Nematoda</taxon>
        <taxon>Chromadorea</taxon>
        <taxon>Rhabditida</taxon>
        <taxon>Rhabditina</taxon>
        <taxon>Rhabditomorpha</taxon>
        <taxon>Rhabditoidea</taxon>
        <taxon>Rhabditidae</taxon>
        <taxon>Peloderinae</taxon>
        <taxon>Caenorhabditis</taxon>
    </lineage>
</organism>
<dbReference type="Proteomes" id="UP000494206">
    <property type="component" value="Unassembled WGS sequence"/>
</dbReference>
<dbReference type="SMART" id="SM00166">
    <property type="entry name" value="UBX"/>
    <property type="match status" value="1"/>
</dbReference>
<feature type="region of interest" description="Disordered" evidence="3">
    <location>
        <begin position="234"/>
        <end position="253"/>
    </location>
</feature>
<evidence type="ECO:0000313" key="6">
    <source>
        <dbReference type="Proteomes" id="UP000494206"/>
    </source>
</evidence>
<dbReference type="GO" id="GO:0005783">
    <property type="term" value="C:endoplasmic reticulum"/>
    <property type="evidence" value="ECO:0007669"/>
    <property type="project" value="TreeGrafter"/>
</dbReference>
<dbReference type="Gene3D" id="3.10.20.90">
    <property type="entry name" value="Phosphatidylinositol 3-kinase Catalytic Subunit, Chain A, domain 1"/>
    <property type="match status" value="1"/>
</dbReference>
<protein>
    <recommendedName>
        <fullName evidence="1">UBX domain-containing protein 4</fullName>
    </recommendedName>
</protein>
<dbReference type="GO" id="GO:0036503">
    <property type="term" value="P:ERAD pathway"/>
    <property type="evidence" value="ECO:0007669"/>
    <property type="project" value="TreeGrafter"/>
</dbReference>
<dbReference type="PROSITE" id="PS50033">
    <property type="entry name" value="UBX"/>
    <property type="match status" value="1"/>
</dbReference>
<evidence type="ECO:0000256" key="1">
    <source>
        <dbReference type="ARBA" id="ARBA00040925"/>
    </source>
</evidence>
<keyword evidence="2" id="KW-0175">Coiled coil</keyword>
<dbReference type="Pfam" id="PF23187">
    <property type="entry name" value="UBX7_N"/>
    <property type="match status" value="1"/>
</dbReference>
<dbReference type="EMBL" id="CADEPM010000003">
    <property type="protein sequence ID" value="CAB3401660.1"/>
    <property type="molecule type" value="Genomic_DNA"/>
</dbReference>
<dbReference type="InterPro" id="IPR029071">
    <property type="entry name" value="Ubiquitin-like_domsf"/>
</dbReference>
<sequence length="440" mass="49657">MQWFPGSVDTAIQISRKNKALLIVYIASDDENGKLMERLWNEIDAPNFACPTVGIRMHKNDKEAQQFAQVYPTPFLPASYLIDLHGKPLEVITHLIGLNNDSFRSRLNKAVDQFVKDNGANVTTPIVAAPQASAPAPAPTSSQQEIAEKVLRAKKLLEEKKKLDEEKKIEEGKMKEIERIKNLKMMQKAKEEREEREIREAAKQRAREKLESEKERERLRAQIKADREEAEYRKKREAAAANSSGESARIDETTTTTKAIPTDRCRIRVRMPNGSTLDEEFASGDNLNSLIEIIRQKTQIQGEFELSQAFPKRIFNGDDLDKNFIENGLTPSSSLIVRQSMAQNQLSKPSSFMSILSWLFLSPIQMMVALFTSWTSSGRSGSSKKDDEPEPAGGDAQPRRRGMPRSAEVRRRGNFAALDNPNDSDPEEEARYNGNSTSFL</sequence>
<evidence type="ECO:0000256" key="2">
    <source>
        <dbReference type="SAM" id="Coils"/>
    </source>
</evidence>
<evidence type="ECO:0000256" key="3">
    <source>
        <dbReference type="SAM" id="MobiDB-lite"/>
    </source>
</evidence>
<comment type="caution">
    <text evidence="5">The sequence shown here is derived from an EMBL/GenBank/DDBJ whole genome shotgun (WGS) entry which is preliminary data.</text>
</comment>
<dbReference type="InterPro" id="IPR001012">
    <property type="entry name" value="UBX_dom"/>
</dbReference>
<feature type="region of interest" description="Disordered" evidence="3">
    <location>
        <begin position="378"/>
        <end position="440"/>
    </location>
</feature>
<dbReference type="SUPFAM" id="SSF54236">
    <property type="entry name" value="Ubiquitin-like"/>
    <property type="match status" value="1"/>
</dbReference>
<evidence type="ECO:0000259" key="4">
    <source>
        <dbReference type="PROSITE" id="PS50033"/>
    </source>
</evidence>